<dbReference type="InterPro" id="IPR011990">
    <property type="entry name" value="TPR-like_helical_dom_sf"/>
</dbReference>
<keyword evidence="2" id="KW-0732">Signal</keyword>
<dbReference type="Proteomes" id="UP000607559">
    <property type="component" value="Unassembled WGS sequence"/>
</dbReference>
<dbReference type="EMBL" id="BMJC01000007">
    <property type="protein sequence ID" value="GGB23258.1"/>
    <property type="molecule type" value="Genomic_DNA"/>
</dbReference>
<proteinExistence type="predicted"/>
<dbReference type="AlphaFoldDB" id="A0A8J2UII2"/>
<reference evidence="3" key="1">
    <citation type="journal article" date="2014" name="Int. J. Syst. Evol. Microbiol.">
        <title>Complete genome sequence of Corynebacterium casei LMG S-19264T (=DSM 44701T), isolated from a smear-ripened cheese.</title>
        <authorList>
            <consortium name="US DOE Joint Genome Institute (JGI-PGF)"/>
            <person name="Walter F."/>
            <person name="Albersmeier A."/>
            <person name="Kalinowski J."/>
            <person name="Ruckert C."/>
        </authorList>
    </citation>
    <scope>NUCLEOTIDE SEQUENCE</scope>
    <source>
        <strain evidence="3">CGMCC 1.15448</strain>
    </source>
</reference>
<dbReference type="PANTHER" id="PTHR12558:SF13">
    <property type="entry name" value="CELL DIVISION CYCLE PROTEIN 27 HOMOLOG"/>
    <property type="match status" value="1"/>
</dbReference>
<dbReference type="PROSITE" id="PS50005">
    <property type="entry name" value="TPR"/>
    <property type="match status" value="1"/>
</dbReference>
<organism evidence="3 4">
    <name type="scientific">Puia dinghuensis</name>
    <dbReference type="NCBI Taxonomy" id="1792502"/>
    <lineage>
        <taxon>Bacteria</taxon>
        <taxon>Pseudomonadati</taxon>
        <taxon>Bacteroidota</taxon>
        <taxon>Chitinophagia</taxon>
        <taxon>Chitinophagales</taxon>
        <taxon>Chitinophagaceae</taxon>
        <taxon>Puia</taxon>
    </lineage>
</organism>
<dbReference type="InterPro" id="IPR019734">
    <property type="entry name" value="TPR_rpt"/>
</dbReference>
<evidence type="ECO:0000313" key="3">
    <source>
        <dbReference type="EMBL" id="GGB23258.1"/>
    </source>
</evidence>
<evidence type="ECO:0000313" key="4">
    <source>
        <dbReference type="Proteomes" id="UP000607559"/>
    </source>
</evidence>
<dbReference type="Gene3D" id="1.25.40.10">
    <property type="entry name" value="Tetratricopeptide repeat domain"/>
    <property type="match status" value="2"/>
</dbReference>
<name>A0A8J2UII2_9BACT</name>
<dbReference type="Pfam" id="PF14559">
    <property type="entry name" value="TPR_19"/>
    <property type="match status" value="1"/>
</dbReference>
<evidence type="ECO:0008006" key="5">
    <source>
        <dbReference type="Google" id="ProtNLM"/>
    </source>
</evidence>
<keyword evidence="1" id="KW-0802">TPR repeat</keyword>
<sequence length="426" mass="48176">MKKAFLCLFVAASCGYAAFAQPGAATGRPAEGPSLAVSATRAILPQSPQEPDTSPLKVKKYSEAANFAGGVDKSKVMDYFQDQQFDEALRYLSPVLQADSDDVPVLNYAGYAYYMNDNLAAAEACYQRMLRLDPNSLTALHYLVLLQENGDHTAALDHALRLIQLQPNKAAWWRVAGELWARKQEPDSALVYLSRAYDIAPGDVKTVVALGNLFCDGKAYAKADTLVDIALRDDSLNVSLLKLRVRSAYWQKQYDAVLVPGERLLRLNEPSTNSLEWLALAYFNLKRYEECVRVCEGMFDMGLDIEAVYYYEARAQAKLHHYAVSDSLLRKALGKAIGKTAEWYYDDLGDNAETTHRYRQALANYDTAYYLFRDPLTLYTCGRIAETELHNTAMARQYYRRYLALARPETDEEKRVYGYVKKRWGH</sequence>
<keyword evidence="4" id="KW-1185">Reference proteome</keyword>
<dbReference type="Pfam" id="PF13432">
    <property type="entry name" value="TPR_16"/>
    <property type="match status" value="1"/>
</dbReference>
<accession>A0A8J2UII2</accession>
<evidence type="ECO:0000256" key="2">
    <source>
        <dbReference type="SAM" id="SignalP"/>
    </source>
</evidence>
<comment type="caution">
    <text evidence="3">The sequence shown here is derived from an EMBL/GenBank/DDBJ whole genome shotgun (WGS) entry which is preliminary data.</text>
</comment>
<feature type="repeat" description="TPR" evidence="1">
    <location>
        <begin position="103"/>
        <end position="136"/>
    </location>
</feature>
<dbReference type="SUPFAM" id="SSF48452">
    <property type="entry name" value="TPR-like"/>
    <property type="match status" value="2"/>
</dbReference>
<reference evidence="3" key="2">
    <citation type="submission" date="2020-09" db="EMBL/GenBank/DDBJ databases">
        <authorList>
            <person name="Sun Q."/>
            <person name="Zhou Y."/>
        </authorList>
    </citation>
    <scope>NUCLEOTIDE SEQUENCE</scope>
    <source>
        <strain evidence="3">CGMCC 1.15448</strain>
    </source>
</reference>
<evidence type="ECO:0000256" key="1">
    <source>
        <dbReference type="PROSITE-ProRule" id="PRU00339"/>
    </source>
</evidence>
<protein>
    <recommendedName>
        <fullName evidence="5">Tetratricopeptide repeat protein</fullName>
    </recommendedName>
</protein>
<feature type="signal peptide" evidence="2">
    <location>
        <begin position="1"/>
        <end position="20"/>
    </location>
</feature>
<gene>
    <name evidence="3" type="ORF">GCM10011511_53950</name>
</gene>
<dbReference type="SMART" id="SM00028">
    <property type="entry name" value="TPR"/>
    <property type="match status" value="3"/>
</dbReference>
<dbReference type="PANTHER" id="PTHR12558">
    <property type="entry name" value="CELL DIVISION CYCLE 16,23,27"/>
    <property type="match status" value="1"/>
</dbReference>
<feature type="chain" id="PRO_5035284057" description="Tetratricopeptide repeat protein" evidence="2">
    <location>
        <begin position="21"/>
        <end position="426"/>
    </location>
</feature>